<evidence type="ECO:0000256" key="11">
    <source>
        <dbReference type="ARBA" id="ARBA00048899"/>
    </source>
</evidence>
<evidence type="ECO:0000256" key="2">
    <source>
        <dbReference type="ARBA" id="ARBA00004922"/>
    </source>
</evidence>
<proteinExistence type="inferred from homology"/>
<comment type="subcellular location">
    <subcellularLocation>
        <location evidence="1 12">Endoplasmic reticulum membrane</location>
        <topology evidence="1 12">Multi-pass membrane protein</topology>
    </subcellularLocation>
</comment>
<dbReference type="GO" id="GO:0006487">
    <property type="term" value="P:protein N-linked glycosylation"/>
    <property type="evidence" value="ECO:0007669"/>
    <property type="project" value="TreeGrafter"/>
</dbReference>
<dbReference type="AlphaFoldDB" id="A0A9P7Z136"/>
<evidence type="ECO:0000256" key="12">
    <source>
        <dbReference type="RuleBase" id="RU363075"/>
    </source>
</evidence>
<accession>A0A9P7Z136</accession>
<feature type="transmembrane region" description="Helical" evidence="12">
    <location>
        <begin position="195"/>
        <end position="222"/>
    </location>
</feature>
<evidence type="ECO:0000256" key="8">
    <source>
        <dbReference type="ARBA" id="ARBA00022989"/>
    </source>
</evidence>
<feature type="transmembrane region" description="Helical" evidence="12">
    <location>
        <begin position="234"/>
        <end position="257"/>
    </location>
</feature>
<sequence>MARIVDALLSLVIPGLVLLHLVLTPYTKVEESFNIQAIHDFLSSSLYLPSFPVNGTVSSPLNPTENFDHITFPGAVPRSAIGAYIVSVITYFVVGLARGLGLAIGLDGEKNNLQLVARGVLGLANAWALRVYMRGLEKAHGKAAGRWFVLFLASQFHVIFYASRTWPNMFAFLLTTLAQRQLLPDQDQGQQASGIWLFLAAGVIFRSEISILLAVHLAPVLLISLSNGIIPFRIIGALVVASLTPLTLTFVFDSYFWGRWVWPELAGVYFNVFQGKSSEWGTSPYHTYFTNFLPKMLKNPAVLLLIGLSVVMRATRSNAIKMICPALAFVMIYSLQPHKEPRFIIYVVPPLTGAAALAANQFSARRSILTNLVTITIFATTILSWGLTIVQLLVSSLNYPGGEALSLFHTHIVSLPHVTTVQNDNLAIVPAYIANVQSQYIASDGQSSEIDQEVLNTLPIEVRNAMLRKEVLDRRRKTLKDTSPTTYVARPNITVHVDVLSCMTGITRFQQRSVLPIPIVRDSATDDQSITKVFPISISYDKTEDAEKLLHPGFWAGFDYALMEEPGKAIGKWVIIRTVYGFAGWNELLRPGDEVETTDSNKGLALQETKQQWSSISRYDMLVFIRTWVRKLSGGWWYGPKMEAKIYILRQVKAVEELV</sequence>
<reference evidence="13" key="1">
    <citation type="journal article" date="2021" name="IMA Fungus">
        <title>Genomic characterization of three marine fungi, including Emericellopsis atlantica sp. nov. with signatures of a generalist lifestyle and marine biomass degradation.</title>
        <authorList>
            <person name="Hagestad O.C."/>
            <person name="Hou L."/>
            <person name="Andersen J.H."/>
            <person name="Hansen E.H."/>
            <person name="Altermark B."/>
            <person name="Li C."/>
            <person name="Kuhnert E."/>
            <person name="Cox R.J."/>
            <person name="Crous P.W."/>
            <person name="Spatafora J.W."/>
            <person name="Lail K."/>
            <person name="Amirebrahimi M."/>
            <person name="Lipzen A."/>
            <person name="Pangilinan J."/>
            <person name="Andreopoulos W."/>
            <person name="Hayes R.D."/>
            <person name="Ng V."/>
            <person name="Grigoriev I.V."/>
            <person name="Jackson S.A."/>
            <person name="Sutton T.D.S."/>
            <person name="Dobson A.D.W."/>
            <person name="Rama T."/>
        </authorList>
    </citation>
    <scope>NUCLEOTIDE SEQUENCE</scope>
    <source>
        <strain evidence="13">TRa3180A</strain>
    </source>
</reference>
<name>A0A9P7Z136_9HELO</name>
<evidence type="ECO:0000256" key="6">
    <source>
        <dbReference type="ARBA" id="ARBA00022692"/>
    </source>
</evidence>
<dbReference type="PANTHER" id="PTHR22760">
    <property type="entry name" value="GLYCOSYLTRANSFERASE"/>
    <property type="match status" value="1"/>
</dbReference>
<organism evidence="13 14">
    <name type="scientific">Calycina marina</name>
    <dbReference type="NCBI Taxonomy" id="1763456"/>
    <lineage>
        <taxon>Eukaryota</taxon>
        <taxon>Fungi</taxon>
        <taxon>Dikarya</taxon>
        <taxon>Ascomycota</taxon>
        <taxon>Pezizomycotina</taxon>
        <taxon>Leotiomycetes</taxon>
        <taxon>Helotiales</taxon>
        <taxon>Pezizellaceae</taxon>
        <taxon>Calycina</taxon>
    </lineage>
</organism>
<feature type="transmembrane region" description="Helical" evidence="12">
    <location>
        <begin position="115"/>
        <end position="132"/>
    </location>
</feature>
<evidence type="ECO:0000256" key="9">
    <source>
        <dbReference type="ARBA" id="ARBA00023136"/>
    </source>
</evidence>
<evidence type="ECO:0000313" key="13">
    <source>
        <dbReference type="EMBL" id="KAG9242988.1"/>
    </source>
</evidence>
<keyword evidence="6 12" id="KW-0812">Transmembrane</keyword>
<comment type="similarity">
    <text evidence="3 12">Belongs to the glycosyltransferase 22 family.</text>
</comment>
<feature type="transmembrane region" description="Helical" evidence="12">
    <location>
        <begin position="372"/>
        <end position="394"/>
    </location>
</feature>
<keyword evidence="14" id="KW-1185">Reference proteome</keyword>
<evidence type="ECO:0000256" key="7">
    <source>
        <dbReference type="ARBA" id="ARBA00022824"/>
    </source>
</evidence>
<comment type="function">
    <text evidence="10">Mannosyltransferase that operates in the biosynthetic pathway of dolichol-linked oligosaccharides, the glycan precursors employed in protein asparagine (N)-glycosylation. The assembly of dolichol-linked oligosaccharides begins on the cytosolic side of the endoplasmic reticulum membrane and finishes in its lumen. The sequential addition of sugars to dolichol pyrophosphate produces dolichol-linked oligosaccharides containing fourteen sugars, including two GlcNAcs, nine mannoses and three glucoses. Once assembled, the oligosaccharide is transferred from the lipid to nascent proteins by oligosaccharyltransferases. In the lumen of the endoplasmic reticulum, adds the eighth mannose residue in an alpha-1,6 linkage onto Man(7)GlcNAc(2)-PP-dolichol to produce Man(8)GlcNAc(2)-PP-dolichol.</text>
</comment>
<feature type="transmembrane region" description="Helical" evidence="12">
    <location>
        <begin position="144"/>
        <end position="163"/>
    </location>
</feature>
<gene>
    <name evidence="13" type="ORF">BJ878DRAFT_553933</name>
</gene>
<evidence type="ECO:0000256" key="1">
    <source>
        <dbReference type="ARBA" id="ARBA00004477"/>
    </source>
</evidence>
<comment type="pathway">
    <text evidence="2">Protein modification; protein glycosylation.</text>
</comment>
<dbReference type="Proteomes" id="UP000887226">
    <property type="component" value="Unassembled WGS sequence"/>
</dbReference>
<dbReference type="EMBL" id="MU254016">
    <property type="protein sequence ID" value="KAG9242988.1"/>
    <property type="molecule type" value="Genomic_DNA"/>
</dbReference>
<keyword evidence="5" id="KW-0808">Transferase</keyword>
<comment type="catalytic activity">
    <reaction evidence="11">
        <text>an alpha-D-Man-(1-&gt;2)-alpha-D-Man-(1-&gt;2)-alpha-D-Man-(1-&gt;3)-[alpha-D-Man-(1-&gt;2)-alpha-D-Man-(1-&gt;3)-alpha-D-Man-(1-&gt;6)]-beta-D-Man-(1-&gt;4)-beta-D-GlcNAc-(1-&gt;4)-alpha-D-GlcNAc-diphospho-di-trans,poly-cis-dolichol + a di-trans,poly-cis-dolichyl beta-D-mannosyl phosphate = an alpha-D-Man-(1-&gt;2)-alpha-D-Man-(1-&gt;2)-alpha-D-Man-(1-&gt;3)-[alpha-D-Man-(1-&gt;2)-alpha-D-Man-(1-&gt;3)-[alpha-D-Man-(1-&gt;6)]-alpha-D-Man-(1-&gt;6)]-beta-D-Man-(1-&gt;4)-beta-D-GlcNAc-(1-&gt;4)-alpha-D-GlcNAc-diphospho-di-trans,poly-cis-dolichol + a di-trans,poly-cis-dolichyl phosphate + H(+)</text>
        <dbReference type="Rhea" id="RHEA:29535"/>
        <dbReference type="Rhea" id="RHEA-COMP:19498"/>
        <dbReference type="Rhea" id="RHEA-COMP:19501"/>
        <dbReference type="Rhea" id="RHEA-COMP:19518"/>
        <dbReference type="Rhea" id="RHEA-COMP:19519"/>
        <dbReference type="ChEBI" id="CHEBI:15378"/>
        <dbReference type="ChEBI" id="CHEBI:57683"/>
        <dbReference type="ChEBI" id="CHEBI:58211"/>
        <dbReference type="ChEBI" id="CHEBI:132517"/>
        <dbReference type="ChEBI" id="CHEBI:132519"/>
        <dbReference type="EC" id="2.4.1.260"/>
    </reaction>
    <physiologicalReaction direction="left-to-right" evidence="11">
        <dbReference type="Rhea" id="RHEA:29536"/>
    </physiologicalReaction>
</comment>
<keyword evidence="8 12" id="KW-1133">Transmembrane helix</keyword>
<keyword evidence="9 12" id="KW-0472">Membrane</keyword>
<dbReference type="OrthoDB" id="19039at2759"/>
<dbReference type="InterPro" id="IPR005599">
    <property type="entry name" value="GPI_mannosylTrfase"/>
</dbReference>
<comment type="caution">
    <text evidence="13">The sequence shown here is derived from an EMBL/GenBank/DDBJ whole genome shotgun (WGS) entry which is preliminary data.</text>
</comment>
<dbReference type="GO" id="GO:0005789">
    <property type="term" value="C:endoplasmic reticulum membrane"/>
    <property type="evidence" value="ECO:0007669"/>
    <property type="project" value="UniProtKB-SubCell"/>
</dbReference>
<dbReference type="Pfam" id="PF03901">
    <property type="entry name" value="Glyco_transf_22"/>
    <property type="match status" value="1"/>
</dbReference>
<evidence type="ECO:0000313" key="14">
    <source>
        <dbReference type="Proteomes" id="UP000887226"/>
    </source>
</evidence>
<dbReference type="EC" id="2.4.1.-" evidence="12"/>
<evidence type="ECO:0000256" key="3">
    <source>
        <dbReference type="ARBA" id="ARBA00007063"/>
    </source>
</evidence>
<evidence type="ECO:0000256" key="10">
    <source>
        <dbReference type="ARBA" id="ARBA00044721"/>
    </source>
</evidence>
<dbReference type="GO" id="GO:0052917">
    <property type="term" value="F:dol-P-Man:Man(7)GlcNAc(2)-PP-Dol alpha-1,6-mannosyltransferase activity"/>
    <property type="evidence" value="ECO:0007669"/>
    <property type="project" value="UniProtKB-EC"/>
</dbReference>
<protein>
    <recommendedName>
        <fullName evidence="12">Mannosyltransferase</fullName>
        <ecNumber evidence="12">2.4.1.-</ecNumber>
    </recommendedName>
</protein>
<feature type="transmembrane region" description="Helical" evidence="12">
    <location>
        <begin position="81"/>
        <end position="103"/>
    </location>
</feature>
<dbReference type="PANTHER" id="PTHR22760:SF1">
    <property type="entry name" value="DOL-P-MAN:MAN(7)GLCNAC(2)-PP-DOL ALPHA-1,6-MANNOSYLTRANSFERASE"/>
    <property type="match status" value="1"/>
</dbReference>
<evidence type="ECO:0000256" key="4">
    <source>
        <dbReference type="ARBA" id="ARBA00022676"/>
    </source>
</evidence>
<feature type="transmembrane region" description="Helical" evidence="12">
    <location>
        <begin position="6"/>
        <end position="26"/>
    </location>
</feature>
<keyword evidence="4 12" id="KW-0328">Glycosyltransferase</keyword>
<evidence type="ECO:0000256" key="5">
    <source>
        <dbReference type="ARBA" id="ARBA00022679"/>
    </source>
</evidence>
<keyword evidence="7 12" id="KW-0256">Endoplasmic reticulum</keyword>